<dbReference type="GO" id="GO:0006355">
    <property type="term" value="P:regulation of DNA-templated transcription"/>
    <property type="evidence" value="ECO:0007669"/>
    <property type="project" value="InterPro"/>
</dbReference>
<feature type="modified residue" description="4-aspartylphosphate" evidence="6">
    <location>
        <position position="49"/>
    </location>
</feature>
<dbReference type="CDD" id="cd00009">
    <property type="entry name" value="AAA"/>
    <property type="match status" value="1"/>
</dbReference>
<dbReference type="Gene3D" id="1.10.8.60">
    <property type="match status" value="1"/>
</dbReference>
<dbReference type="PANTHER" id="PTHR32071:SF13">
    <property type="entry name" value="RESPONSE REGULATOR HSFA"/>
    <property type="match status" value="1"/>
</dbReference>
<evidence type="ECO:0000256" key="5">
    <source>
        <dbReference type="ARBA" id="ARBA00023163"/>
    </source>
</evidence>
<dbReference type="PROSITE" id="PS00676">
    <property type="entry name" value="SIGMA54_INTERACT_2"/>
    <property type="match status" value="1"/>
</dbReference>
<dbReference type="SUPFAM" id="SSF52540">
    <property type="entry name" value="P-loop containing nucleoside triphosphate hydrolases"/>
    <property type="match status" value="1"/>
</dbReference>
<evidence type="ECO:0000259" key="8">
    <source>
        <dbReference type="PROSITE" id="PS50110"/>
    </source>
</evidence>
<dbReference type="PANTHER" id="PTHR32071">
    <property type="entry name" value="TRANSCRIPTIONAL REGULATORY PROTEIN"/>
    <property type="match status" value="1"/>
</dbReference>
<dbReference type="FunFam" id="3.40.50.300:FF:000006">
    <property type="entry name" value="DNA-binding transcriptional regulator NtrC"/>
    <property type="match status" value="1"/>
</dbReference>
<sequence length="441" mass="49456">MRIVVVDDDFGVLHSIKRVLSSKGFDVVALQSSEGLEEYLPDSNLLLMDIRLEGERGTEVVEKLRAKGFNIPVIFITAYTDADAVVSASRLGAVDVLKKPFSSQELLQAVKNALEFVPKLEPSYSKELKVVGSSRAMFEVFKKVGLACQNELNVLITGETGVGKEVVAKLIHENSPRKKGPFVILHCPAIPWDLFEAELFGYVKGAFTGALVDKKGKAKLAEGGTLFLDEIGDLPYKLQAKLLAFVERKSFFPLGSSREEKADVRLIFATNRDLKKMVEEGKFREDLYYRISQLEIHVPPLRERKEDIKPLVEYFIALANAELGTSVEGVEEQALRKLMDYSFPGNVRELKNLVYKAVLETRFGKIKDFALHEGKKHASFEKALELLLDAVPEEELPNLLERVELYLIKKLLERCSGNKSKVASLLGISRNTLESRLRNLK</sequence>
<evidence type="ECO:0000313" key="9">
    <source>
        <dbReference type="EMBL" id="HHO73017.1"/>
    </source>
</evidence>
<comment type="caution">
    <text evidence="9">The sequence shown here is derived from an EMBL/GenBank/DDBJ whole genome shotgun (WGS) entry which is preliminary data.</text>
</comment>
<keyword evidence="4" id="KW-0238">DNA-binding</keyword>
<keyword evidence="5" id="KW-0804">Transcription</keyword>
<dbReference type="PROSITE" id="PS50045">
    <property type="entry name" value="SIGMA54_INTERACT_4"/>
    <property type="match status" value="1"/>
</dbReference>
<keyword evidence="6" id="KW-0597">Phosphoprotein</keyword>
<name>A0A7C5X1Q5_9AQUI</name>
<evidence type="ECO:0000256" key="4">
    <source>
        <dbReference type="ARBA" id="ARBA00023125"/>
    </source>
</evidence>
<dbReference type="GO" id="GO:0005524">
    <property type="term" value="F:ATP binding"/>
    <property type="evidence" value="ECO:0007669"/>
    <property type="project" value="UniProtKB-KW"/>
</dbReference>
<dbReference type="Pfam" id="PF00072">
    <property type="entry name" value="Response_reg"/>
    <property type="match status" value="1"/>
</dbReference>
<dbReference type="InterPro" id="IPR001789">
    <property type="entry name" value="Sig_transdc_resp-reg_receiver"/>
</dbReference>
<keyword evidence="3" id="KW-0805">Transcription regulation</keyword>
<dbReference type="InterPro" id="IPR058031">
    <property type="entry name" value="AAA_lid_NorR"/>
</dbReference>
<dbReference type="PROSITE" id="PS00688">
    <property type="entry name" value="SIGMA54_INTERACT_3"/>
    <property type="match status" value="1"/>
</dbReference>
<dbReference type="InterPro" id="IPR009057">
    <property type="entry name" value="Homeodomain-like_sf"/>
</dbReference>
<dbReference type="Gene3D" id="1.10.10.60">
    <property type="entry name" value="Homeodomain-like"/>
    <property type="match status" value="1"/>
</dbReference>
<dbReference type="InterPro" id="IPR025943">
    <property type="entry name" value="Sigma_54_int_dom_ATP-bd_2"/>
</dbReference>
<evidence type="ECO:0000256" key="6">
    <source>
        <dbReference type="PROSITE-ProRule" id="PRU00169"/>
    </source>
</evidence>
<dbReference type="PROSITE" id="PS00675">
    <property type="entry name" value="SIGMA54_INTERACT_1"/>
    <property type="match status" value="1"/>
</dbReference>
<dbReference type="GO" id="GO:0043565">
    <property type="term" value="F:sequence-specific DNA binding"/>
    <property type="evidence" value="ECO:0007669"/>
    <property type="project" value="InterPro"/>
</dbReference>
<dbReference type="SMART" id="SM00448">
    <property type="entry name" value="REC"/>
    <property type="match status" value="1"/>
</dbReference>
<dbReference type="Pfam" id="PF02954">
    <property type="entry name" value="HTH_8"/>
    <property type="match status" value="1"/>
</dbReference>
<dbReference type="PRINTS" id="PR01590">
    <property type="entry name" value="HTHFIS"/>
</dbReference>
<dbReference type="AlphaFoldDB" id="A0A7C5X1Q5"/>
<evidence type="ECO:0000256" key="2">
    <source>
        <dbReference type="ARBA" id="ARBA00022840"/>
    </source>
</evidence>
<dbReference type="Pfam" id="PF00158">
    <property type="entry name" value="Sigma54_activat"/>
    <property type="match status" value="1"/>
</dbReference>
<dbReference type="PROSITE" id="PS50110">
    <property type="entry name" value="RESPONSE_REGULATORY"/>
    <property type="match status" value="1"/>
</dbReference>
<dbReference type="GO" id="GO:0000160">
    <property type="term" value="P:phosphorelay signal transduction system"/>
    <property type="evidence" value="ECO:0007669"/>
    <property type="project" value="InterPro"/>
</dbReference>
<dbReference type="Gene3D" id="3.40.50.2300">
    <property type="match status" value="1"/>
</dbReference>
<dbReference type="InterPro" id="IPR025662">
    <property type="entry name" value="Sigma_54_int_dom_ATP-bd_1"/>
</dbReference>
<dbReference type="SUPFAM" id="SSF52172">
    <property type="entry name" value="CheY-like"/>
    <property type="match status" value="1"/>
</dbReference>
<evidence type="ECO:0000259" key="7">
    <source>
        <dbReference type="PROSITE" id="PS50045"/>
    </source>
</evidence>
<feature type="domain" description="Response regulatory" evidence="8">
    <location>
        <begin position="2"/>
        <end position="114"/>
    </location>
</feature>
<reference evidence="9" key="1">
    <citation type="journal article" date="2020" name="mSystems">
        <title>Genome- and Community-Level Interaction Insights into Carbon Utilization and Element Cycling Functions of Hydrothermarchaeota in Hydrothermal Sediment.</title>
        <authorList>
            <person name="Zhou Z."/>
            <person name="Liu Y."/>
            <person name="Xu W."/>
            <person name="Pan J."/>
            <person name="Luo Z.H."/>
            <person name="Li M."/>
        </authorList>
    </citation>
    <scope>NUCLEOTIDE SEQUENCE [LARGE SCALE GENOMIC DNA]</scope>
    <source>
        <strain evidence="9">SpSt-114</strain>
    </source>
</reference>
<dbReference type="SMART" id="SM00382">
    <property type="entry name" value="AAA"/>
    <property type="match status" value="1"/>
</dbReference>
<dbReference type="EMBL" id="DSAC01000001">
    <property type="protein sequence ID" value="HHO73017.1"/>
    <property type="molecule type" value="Genomic_DNA"/>
</dbReference>
<evidence type="ECO:0000256" key="1">
    <source>
        <dbReference type="ARBA" id="ARBA00022741"/>
    </source>
</evidence>
<accession>A0A7C5X1Q5</accession>
<dbReference type="InterPro" id="IPR002197">
    <property type="entry name" value="HTH_Fis"/>
</dbReference>
<proteinExistence type="predicted"/>
<dbReference type="InterPro" id="IPR027417">
    <property type="entry name" value="P-loop_NTPase"/>
</dbReference>
<organism evidence="9">
    <name type="scientific">Thermocrinis ruber</name>
    <dbReference type="NCBI Taxonomy" id="75906"/>
    <lineage>
        <taxon>Bacteria</taxon>
        <taxon>Pseudomonadati</taxon>
        <taxon>Aquificota</taxon>
        <taxon>Aquificia</taxon>
        <taxon>Aquificales</taxon>
        <taxon>Aquificaceae</taxon>
        <taxon>Thermocrinis</taxon>
    </lineage>
</organism>
<keyword evidence="1" id="KW-0547">Nucleotide-binding</keyword>
<evidence type="ECO:0000256" key="3">
    <source>
        <dbReference type="ARBA" id="ARBA00023015"/>
    </source>
</evidence>
<dbReference type="SUPFAM" id="SSF46689">
    <property type="entry name" value="Homeodomain-like"/>
    <property type="match status" value="1"/>
</dbReference>
<dbReference type="InterPro" id="IPR025944">
    <property type="entry name" value="Sigma_54_int_dom_CS"/>
</dbReference>
<dbReference type="InterPro" id="IPR011006">
    <property type="entry name" value="CheY-like_superfamily"/>
</dbReference>
<dbReference type="Pfam" id="PF25601">
    <property type="entry name" value="AAA_lid_14"/>
    <property type="match status" value="1"/>
</dbReference>
<feature type="domain" description="Sigma-54 factor interaction" evidence="7">
    <location>
        <begin position="130"/>
        <end position="359"/>
    </location>
</feature>
<dbReference type="Gene3D" id="3.40.50.300">
    <property type="entry name" value="P-loop containing nucleotide triphosphate hydrolases"/>
    <property type="match status" value="1"/>
</dbReference>
<gene>
    <name evidence="9" type="ORF">ENN04_00020</name>
</gene>
<dbReference type="InterPro" id="IPR002078">
    <property type="entry name" value="Sigma_54_int"/>
</dbReference>
<dbReference type="InterPro" id="IPR003593">
    <property type="entry name" value="AAA+_ATPase"/>
</dbReference>
<keyword evidence="2" id="KW-0067">ATP-binding</keyword>
<protein>
    <submittedName>
        <fullName evidence="9">Sigma-54-dependent Fis family transcriptional regulator</fullName>
    </submittedName>
</protein>